<dbReference type="Proteomes" id="UP000603912">
    <property type="component" value="Unassembled WGS sequence"/>
</dbReference>
<dbReference type="Pfam" id="PF01207">
    <property type="entry name" value="Dus"/>
    <property type="match status" value="1"/>
</dbReference>
<feature type="site" description="Interacts with tRNA; defines subfamily-specific binding signature" evidence="9">
    <location>
        <position position="325"/>
    </location>
</feature>
<dbReference type="EMBL" id="BMES01000001">
    <property type="protein sequence ID" value="GGH14226.1"/>
    <property type="molecule type" value="Genomic_DNA"/>
</dbReference>
<evidence type="ECO:0000256" key="12">
    <source>
        <dbReference type="PIRSR" id="PIRSR006621-2"/>
    </source>
</evidence>
<evidence type="ECO:0000256" key="9">
    <source>
        <dbReference type="HAMAP-Rule" id="MF_02041"/>
    </source>
</evidence>
<dbReference type="InterPro" id="IPR013785">
    <property type="entry name" value="Aldolase_TIM"/>
</dbReference>
<evidence type="ECO:0000256" key="1">
    <source>
        <dbReference type="ARBA" id="ARBA00001917"/>
    </source>
</evidence>
<dbReference type="InterPro" id="IPR018517">
    <property type="entry name" value="tRNA_hU_synthase_CS"/>
</dbReference>
<keyword evidence="7 9" id="KW-0694">RNA-binding</keyword>
<evidence type="ECO:0000259" key="13">
    <source>
        <dbReference type="Pfam" id="PF01207"/>
    </source>
</evidence>
<keyword evidence="6 9" id="KW-0521">NADP</keyword>
<sequence length="360" mass="39017">MTTAGALAESPREAFAVINAFSPDPAMPETRSLSSPWRFSVAPMIDWTDRRCRIFHRQLSRRALLYTEMVTTGAALHGDRRRVLGFDPAEQPVAVQLGGSDPVDLAEAARIAEAEGYCEVNLNVGCPSDRVQSGRFGACLMREPELVGDIVAAFKAAVRVPVTVKCRIGVDDQDPEEALDRLADAVVAAGVDALVVHARKAWLKGLSPKENRDIPPLDYDRVYRLKRRLPDLPVVINGGVGSLAECREHLRHVDGVMLGRAAYQEPELLLAVDPALFGEPAPVADGFEALARLEPVIAREMEAGAKLSSFTRHVLGLFHGQPGARAFRRHLATEAVKPGADIGTLHAALAHLRRTNSEAA</sequence>
<feature type="site" description="Interacts with tRNA; defines subfamily-specific binding signature" evidence="9">
    <location>
        <position position="328"/>
    </location>
</feature>
<reference evidence="14" key="1">
    <citation type="journal article" date="2014" name="Int. J. Syst. Evol. Microbiol.">
        <title>Complete genome sequence of Corynebacterium casei LMG S-19264T (=DSM 44701T), isolated from a smear-ripened cheese.</title>
        <authorList>
            <consortium name="US DOE Joint Genome Institute (JGI-PGF)"/>
            <person name="Walter F."/>
            <person name="Albersmeier A."/>
            <person name="Kalinowski J."/>
            <person name="Ruckert C."/>
        </authorList>
    </citation>
    <scope>NUCLEOTIDE SEQUENCE</scope>
    <source>
        <strain evidence="14">CGMCC 1.12214</strain>
    </source>
</reference>
<dbReference type="GO" id="GO:0010181">
    <property type="term" value="F:FMN binding"/>
    <property type="evidence" value="ECO:0007669"/>
    <property type="project" value="UniProtKB-UniRule"/>
</dbReference>
<protein>
    <recommendedName>
        <fullName evidence="9">tRNA-dihydrouridine(20/20a) synthase</fullName>
        <ecNumber evidence="9">1.3.1.91</ecNumber>
    </recommendedName>
    <alternativeName>
        <fullName evidence="9">U20-specific dihydrouridine synthase</fullName>
        <shortName evidence="9">U20-specific Dus</shortName>
    </alternativeName>
    <alternativeName>
        <fullName evidence="9">tRNA-dihydrouridine synthase A</fullName>
    </alternativeName>
</protein>
<dbReference type="InterPro" id="IPR004653">
    <property type="entry name" value="DusA"/>
</dbReference>
<feature type="binding site" evidence="9 12">
    <location>
        <begin position="237"/>
        <end position="239"/>
    </location>
    <ligand>
        <name>FMN</name>
        <dbReference type="ChEBI" id="CHEBI:58210"/>
    </ligand>
</feature>
<keyword evidence="12" id="KW-0547">Nucleotide-binding</keyword>
<evidence type="ECO:0000256" key="4">
    <source>
        <dbReference type="ARBA" id="ARBA00022643"/>
    </source>
</evidence>
<dbReference type="NCBIfam" id="NF008774">
    <property type="entry name" value="PRK11815.1"/>
    <property type="match status" value="1"/>
</dbReference>
<feature type="site" description="Interacts with tRNA; defines subfamily-specific binding signature" evidence="9">
    <location>
        <position position="209"/>
    </location>
</feature>
<comment type="catalytic activity">
    <reaction evidence="9">
        <text>5,6-dihydrouridine(20a) in tRNA + NADP(+) = uridine(20a) in tRNA + NADPH + H(+)</text>
        <dbReference type="Rhea" id="RHEA:53344"/>
        <dbReference type="Rhea" id="RHEA-COMP:13535"/>
        <dbReference type="Rhea" id="RHEA-COMP:13536"/>
        <dbReference type="ChEBI" id="CHEBI:15378"/>
        <dbReference type="ChEBI" id="CHEBI:57783"/>
        <dbReference type="ChEBI" id="CHEBI:58349"/>
        <dbReference type="ChEBI" id="CHEBI:65315"/>
        <dbReference type="ChEBI" id="CHEBI:74443"/>
    </reaction>
</comment>
<dbReference type="PANTHER" id="PTHR42907:SF1">
    <property type="entry name" value="FMN-LINKED OXIDOREDUCTASES SUPERFAMILY PROTEIN"/>
    <property type="match status" value="1"/>
</dbReference>
<feature type="binding site" evidence="9 12">
    <location>
        <begin position="259"/>
        <end position="260"/>
    </location>
    <ligand>
        <name>FMN</name>
        <dbReference type="ChEBI" id="CHEBI:58210"/>
    </ligand>
</feature>
<accession>A0A917MH09</accession>
<evidence type="ECO:0000256" key="10">
    <source>
        <dbReference type="PIRNR" id="PIRNR006621"/>
    </source>
</evidence>
<comment type="catalytic activity">
    <reaction evidence="9">
        <text>5,6-dihydrouridine(20) in tRNA + NAD(+) = uridine(20) in tRNA + NADH + H(+)</text>
        <dbReference type="Rhea" id="RHEA:53340"/>
        <dbReference type="Rhea" id="RHEA-COMP:13533"/>
        <dbReference type="Rhea" id="RHEA-COMP:13534"/>
        <dbReference type="ChEBI" id="CHEBI:15378"/>
        <dbReference type="ChEBI" id="CHEBI:57540"/>
        <dbReference type="ChEBI" id="CHEBI:57945"/>
        <dbReference type="ChEBI" id="CHEBI:65315"/>
        <dbReference type="ChEBI" id="CHEBI:74443"/>
        <dbReference type="EC" id="1.3.1.91"/>
    </reaction>
</comment>
<feature type="domain" description="DUS-like FMN-binding" evidence="13">
    <location>
        <begin position="41"/>
        <end position="333"/>
    </location>
</feature>
<dbReference type="InterPro" id="IPR001269">
    <property type="entry name" value="DUS_fam"/>
</dbReference>
<feature type="binding site" evidence="9 12">
    <location>
        <position position="197"/>
    </location>
    <ligand>
        <name>FMN</name>
        <dbReference type="ChEBI" id="CHEBI:58210"/>
    </ligand>
</feature>
<comment type="caution">
    <text evidence="9">Lacks conserved residue(s) required for the propagation of feature annotation.</text>
</comment>
<comment type="cofactor">
    <cofactor evidence="1 9 10 12">
        <name>FMN</name>
        <dbReference type="ChEBI" id="CHEBI:58210"/>
    </cofactor>
</comment>
<dbReference type="SUPFAM" id="SSF51395">
    <property type="entry name" value="FMN-linked oxidoreductases"/>
    <property type="match status" value="1"/>
</dbReference>
<dbReference type="InterPro" id="IPR035587">
    <property type="entry name" value="DUS-like_FMN-bd"/>
</dbReference>
<comment type="similarity">
    <text evidence="9">Belongs to the Dus family. DusA subfamily.</text>
</comment>
<evidence type="ECO:0000313" key="15">
    <source>
        <dbReference type="Proteomes" id="UP000603912"/>
    </source>
</evidence>
<name>A0A917MH09_9HYPH</name>
<evidence type="ECO:0000256" key="2">
    <source>
        <dbReference type="ARBA" id="ARBA00022555"/>
    </source>
</evidence>
<comment type="function">
    <text evidence="9">Catalyzes the synthesis of 5,6-dihydrouridine (D), a modified base found in the D-loop of most tRNAs, via the reduction of the C5-C6 double bond in target uridines. Specifically modifies U20 and U20a in tRNAs.</text>
</comment>
<keyword evidence="3 9" id="KW-0285">Flavoprotein</keyword>
<proteinExistence type="inferred from homology"/>
<keyword evidence="8 9" id="KW-0560">Oxidoreductase</keyword>
<evidence type="ECO:0000256" key="11">
    <source>
        <dbReference type="PIRSR" id="PIRSR006621-1"/>
    </source>
</evidence>
<dbReference type="NCBIfam" id="TIGR00742">
    <property type="entry name" value="yjbN"/>
    <property type="match status" value="1"/>
</dbReference>
<evidence type="ECO:0000256" key="5">
    <source>
        <dbReference type="ARBA" id="ARBA00022694"/>
    </source>
</evidence>
<dbReference type="EC" id="1.3.1.91" evidence="9"/>
<comment type="caution">
    <text evidence="14">The sequence shown here is derived from an EMBL/GenBank/DDBJ whole genome shotgun (WGS) entry which is preliminary data.</text>
</comment>
<keyword evidence="2 9" id="KW-0820">tRNA-binding</keyword>
<feature type="binding site" evidence="9 12">
    <location>
        <position position="96"/>
    </location>
    <ligand>
        <name>FMN</name>
        <dbReference type="ChEBI" id="CHEBI:58210"/>
    </ligand>
</feature>
<reference evidence="14" key="2">
    <citation type="submission" date="2020-09" db="EMBL/GenBank/DDBJ databases">
        <authorList>
            <person name="Sun Q."/>
            <person name="Zhou Y."/>
        </authorList>
    </citation>
    <scope>NUCLEOTIDE SEQUENCE</scope>
    <source>
        <strain evidence="14">CGMCC 1.12214</strain>
    </source>
</reference>
<keyword evidence="15" id="KW-1185">Reference proteome</keyword>
<feature type="site" description="Interacts with tRNA" evidence="9">
    <location>
        <position position="212"/>
    </location>
</feature>
<feature type="active site" description="Proton donor" evidence="9 11">
    <location>
        <position position="126"/>
    </location>
</feature>
<dbReference type="GO" id="GO:0050660">
    <property type="term" value="F:flavin adenine dinucleotide binding"/>
    <property type="evidence" value="ECO:0007669"/>
    <property type="project" value="InterPro"/>
</dbReference>
<dbReference type="PIRSF" id="PIRSF006621">
    <property type="entry name" value="Dus"/>
    <property type="match status" value="1"/>
</dbReference>
<dbReference type="CDD" id="cd02801">
    <property type="entry name" value="DUS_like_FMN"/>
    <property type="match status" value="1"/>
</dbReference>
<comment type="catalytic activity">
    <reaction evidence="9">
        <text>5,6-dihydrouridine(20) in tRNA + NADP(+) = uridine(20) in tRNA + NADPH + H(+)</text>
        <dbReference type="Rhea" id="RHEA:53336"/>
        <dbReference type="Rhea" id="RHEA-COMP:13533"/>
        <dbReference type="Rhea" id="RHEA-COMP:13534"/>
        <dbReference type="ChEBI" id="CHEBI:15378"/>
        <dbReference type="ChEBI" id="CHEBI:57783"/>
        <dbReference type="ChEBI" id="CHEBI:58349"/>
        <dbReference type="ChEBI" id="CHEBI:65315"/>
        <dbReference type="ChEBI" id="CHEBI:74443"/>
        <dbReference type="EC" id="1.3.1.91"/>
    </reaction>
</comment>
<feature type="site" description="Interacts with tRNA" evidence="9">
    <location>
        <position position="123"/>
    </location>
</feature>
<gene>
    <name evidence="9 14" type="primary">dusA</name>
    <name evidence="14" type="ORF">GCM10007036_13400</name>
</gene>
<comment type="similarity">
    <text evidence="10">Belongs to the dus family.</text>
</comment>
<dbReference type="GO" id="GO:0000049">
    <property type="term" value="F:tRNA binding"/>
    <property type="evidence" value="ECO:0007669"/>
    <property type="project" value="UniProtKB-UniRule"/>
</dbReference>
<dbReference type="GO" id="GO:0102264">
    <property type="term" value="F:tRNA-dihydrouridine20 synthase activity"/>
    <property type="evidence" value="ECO:0007669"/>
    <property type="project" value="UniProtKB-EC"/>
</dbReference>
<evidence type="ECO:0000256" key="3">
    <source>
        <dbReference type="ARBA" id="ARBA00022630"/>
    </source>
</evidence>
<evidence type="ECO:0000256" key="8">
    <source>
        <dbReference type="ARBA" id="ARBA00023002"/>
    </source>
</evidence>
<organism evidence="14 15">
    <name type="scientific">Alsobacter metallidurans</name>
    <dbReference type="NCBI Taxonomy" id="340221"/>
    <lineage>
        <taxon>Bacteria</taxon>
        <taxon>Pseudomonadati</taxon>
        <taxon>Pseudomonadota</taxon>
        <taxon>Alphaproteobacteria</taxon>
        <taxon>Hyphomicrobiales</taxon>
        <taxon>Alsobacteraceae</taxon>
        <taxon>Alsobacter</taxon>
    </lineage>
</organism>
<evidence type="ECO:0000313" key="14">
    <source>
        <dbReference type="EMBL" id="GGH14226.1"/>
    </source>
</evidence>
<comment type="catalytic activity">
    <reaction evidence="9">
        <text>5,6-dihydrouridine(20a) in tRNA + NAD(+) = uridine(20a) in tRNA + NADH + H(+)</text>
        <dbReference type="Rhea" id="RHEA:53348"/>
        <dbReference type="Rhea" id="RHEA-COMP:13535"/>
        <dbReference type="Rhea" id="RHEA-COMP:13536"/>
        <dbReference type="ChEBI" id="CHEBI:15378"/>
        <dbReference type="ChEBI" id="CHEBI:57540"/>
        <dbReference type="ChEBI" id="CHEBI:57945"/>
        <dbReference type="ChEBI" id="CHEBI:65315"/>
        <dbReference type="ChEBI" id="CHEBI:74443"/>
    </reaction>
</comment>
<feature type="binding site" evidence="9 12">
    <location>
        <position position="165"/>
    </location>
    <ligand>
        <name>FMN</name>
        <dbReference type="ChEBI" id="CHEBI:58210"/>
    </ligand>
</feature>
<evidence type="ECO:0000256" key="7">
    <source>
        <dbReference type="ARBA" id="ARBA00022884"/>
    </source>
</evidence>
<evidence type="ECO:0000256" key="6">
    <source>
        <dbReference type="ARBA" id="ARBA00022857"/>
    </source>
</evidence>
<dbReference type="Gene3D" id="1.20.120.1460">
    <property type="match status" value="1"/>
</dbReference>
<keyword evidence="4 9" id="KW-0288">FMN</keyword>
<dbReference type="AlphaFoldDB" id="A0A917MH09"/>
<dbReference type="Gene3D" id="3.20.20.70">
    <property type="entry name" value="Aldolase class I"/>
    <property type="match status" value="1"/>
</dbReference>
<keyword evidence="5 9" id="KW-0819">tRNA processing</keyword>
<dbReference type="PROSITE" id="PS01136">
    <property type="entry name" value="UPF0034"/>
    <property type="match status" value="1"/>
</dbReference>
<dbReference type="PANTHER" id="PTHR42907">
    <property type="entry name" value="FMN-LINKED OXIDOREDUCTASES SUPERFAMILY PROTEIN"/>
    <property type="match status" value="1"/>
</dbReference>
<dbReference type="HAMAP" id="MF_02041">
    <property type="entry name" value="DusA_subfam"/>
    <property type="match status" value="1"/>
</dbReference>